<feature type="transmembrane region" description="Helical" evidence="1">
    <location>
        <begin position="141"/>
        <end position="161"/>
    </location>
</feature>
<dbReference type="RefSeq" id="WP_013611179.1">
    <property type="nucleotide sequence ID" value="NZ_BAABYK010000001.1"/>
</dbReference>
<feature type="transmembrane region" description="Helical" evidence="1">
    <location>
        <begin position="225"/>
        <end position="244"/>
    </location>
</feature>
<evidence type="ECO:0000313" key="2">
    <source>
        <dbReference type="EMBL" id="MCG4961624.1"/>
    </source>
</evidence>
<evidence type="ECO:0000313" key="4">
    <source>
        <dbReference type="EMBL" id="RGY09052.1"/>
    </source>
</evidence>
<dbReference type="Proteomes" id="UP000284434">
    <property type="component" value="Unassembled WGS sequence"/>
</dbReference>
<organism evidence="4 6">
    <name type="scientific">Odoribacter splanchnicus</name>
    <dbReference type="NCBI Taxonomy" id="28118"/>
    <lineage>
        <taxon>Bacteria</taxon>
        <taxon>Pseudomonadati</taxon>
        <taxon>Bacteroidota</taxon>
        <taxon>Bacteroidia</taxon>
        <taxon>Bacteroidales</taxon>
        <taxon>Odoribacteraceae</taxon>
        <taxon>Odoribacter</taxon>
    </lineage>
</organism>
<dbReference type="OMA" id="AIGMWPR"/>
<feature type="transmembrane region" description="Helical" evidence="1">
    <location>
        <begin position="65"/>
        <end position="87"/>
    </location>
</feature>
<dbReference type="AlphaFoldDB" id="A0A3D1UL73"/>
<comment type="caution">
    <text evidence="4">The sequence shown here is derived from an EMBL/GenBank/DDBJ whole genome shotgun (WGS) entry which is preliminary data.</text>
</comment>
<evidence type="ECO:0000256" key="1">
    <source>
        <dbReference type="SAM" id="Phobius"/>
    </source>
</evidence>
<dbReference type="EMBL" id="QSCO01000004">
    <property type="protein sequence ID" value="RGY09052.1"/>
    <property type="molecule type" value="Genomic_DNA"/>
</dbReference>
<proteinExistence type="predicted"/>
<sequence length="393" mass="44101">MKKVFLFSLFLVLGLVLSQCLPVWLGEAFLTAEKVAKTLMFVCLAFIMINVGREFELDKTKWRSYAADYFIAMATAAVPWIMVAFYYMFLLPADLFGNWDAWKENLLLSRFAAPTSAGILFTMLAAAGLRREWIYKKTQVLAIFDDLDTILLMIPLQIFMIGFKWQLFAVVIVITFLLVIGWKKLGTIRLSQTWKSILFYAVCIVAVTESIYLLTKWMMGADGAIHIEVLLPAFVLGMVMKTVHQHGNRDEKITGMISYLFMFLVGLSTPQFIGIDHGHRITEAVGIIAAQPMPSWEVLVVHVIVVTLLSNLGKMFPLFFYRDRQLEERLALSVGMFTRGEVGAGIIVIAMGYNLGGPALIISVLSLVLNLLLTGGFVVIVKRLAQQAYGLKE</sequence>
<dbReference type="GeneID" id="61274124"/>
<name>A0A3D1UL73_9BACT</name>
<reference evidence="2" key="2">
    <citation type="submission" date="2022-01" db="EMBL/GenBank/DDBJ databases">
        <title>Collection of gut derived symbiotic bacterial strains cultured from healthy donors.</title>
        <authorList>
            <person name="Lin H."/>
            <person name="Kohout C."/>
            <person name="Waligurski E."/>
            <person name="Pamer E.G."/>
        </authorList>
    </citation>
    <scope>NUCLEOTIDE SEQUENCE</scope>
    <source>
        <strain evidence="2">DFI.1.149</strain>
    </source>
</reference>
<keyword evidence="1" id="KW-0472">Membrane</keyword>
<feature type="transmembrane region" description="Helical" evidence="1">
    <location>
        <begin position="256"/>
        <end position="273"/>
    </location>
</feature>
<feature type="transmembrane region" description="Helical" evidence="1">
    <location>
        <begin position="167"/>
        <end position="185"/>
    </location>
</feature>
<protein>
    <submittedName>
        <fullName evidence="4">Sodium:proton antiporter</fullName>
    </submittedName>
</protein>
<evidence type="ECO:0000313" key="3">
    <source>
        <dbReference type="EMBL" id="RGV19585.1"/>
    </source>
</evidence>
<accession>A0A3D1UL73</accession>
<keyword evidence="1" id="KW-0812">Transmembrane</keyword>
<feature type="transmembrane region" description="Helical" evidence="1">
    <location>
        <begin position="107"/>
        <end position="129"/>
    </location>
</feature>
<dbReference type="EMBL" id="QRYW01000048">
    <property type="protein sequence ID" value="RGV19585.1"/>
    <property type="molecule type" value="Genomic_DNA"/>
</dbReference>
<gene>
    <name evidence="3" type="ORF">DWW24_17975</name>
    <name evidence="4" type="ORF">DXA53_04200</name>
    <name evidence="2" type="ORF">L0P03_17525</name>
</gene>
<dbReference type="Proteomes" id="UP001199750">
    <property type="component" value="Unassembled WGS sequence"/>
</dbReference>
<feature type="transmembrane region" description="Helical" evidence="1">
    <location>
        <begin position="330"/>
        <end position="353"/>
    </location>
</feature>
<feature type="transmembrane region" description="Helical" evidence="1">
    <location>
        <begin position="197"/>
        <end position="219"/>
    </location>
</feature>
<feature type="transmembrane region" description="Helical" evidence="1">
    <location>
        <begin position="359"/>
        <end position="381"/>
    </location>
</feature>
<dbReference type="Proteomes" id="UP000283426">
    <property type="component" value="Unassembled WGS sequence"/>
</dbReference>
<keyword evidence="1" id="KW-1133">Transmembrane helix</keyword>
<evidence type="ECO:0000313" key="6">
    <source>
        <dbReference type="Proteomes" id="UP000284434"/>
    </source>
</evidence>
<reference evidence="5 6" key="1">
    <citation type="submission" date="2018-08" db="EMBL/GenBank/DDBJ databases">
        <title>A genome reference for cultivated species of the human gut microbiota.</title>
        <authorList>
            <person name="Zou Y."/>
            <person name="Xue W."/>
            <person name="Luo G."/>
        </authorList>
    </citation>
    <scope>NUCLEOTIDE SEQUENCE [LARGE SCALE GENOMIC DNA]</scope>
    <source>
        <strain evidence="3 5">AF14-6AC</strain>
        <strain evidence="4 6">OF03-11</strain>
    </source>
</reference>
<evidence type="ECO:0000313" key="5">
    <source>
        <dbReference type="Proteomes" id="UP000283426"/>
    </source>
</evidence>
<feature type="transmembrane region" description="Helical" evidence="1">
    <location>
        <begin position="36"/>
        <end position="53"/>
    </location>
</feature>
<dbReference type="EMBL" id="JAKNDN010000040">
    <property type="protein sequence ID" value="MCG4961624.1"/>
    <property type="molecule type" value="Genomic_DNA"/>
</dbReference>
<feature type="transmembrane region" description="Helical" evidence="1">
    <location>
        <begin position="299"/>
        <end position="321"/>
    </location>
</feature>